<keyword evidence="3" id="KW-1185">Reference proteome</keyword>
<protein>
    <recommendedName>
        <fullName evidence="1">BACK domain-containing protein</fullName>
    </recommendedName>
</protein>
<reference evidence="2 3" key="1">
    <citation type="submission" date="2013-11" db="EMBL/GenBank/DDBJ databases">
        <title>Genome sequencing of Stegodyphus mimosarum.</title>
        <authorList>
            <person name="Bechsgaard J."/>
        </authorList>
    </citation>
    <scope>NUCLEOTIDE SEQUENCE [LARGE SCALE GENOMIC DNA]</scope>
</reference>
<evidence type="ECO:0000313" key="3">
    <source>
        <dbReference type="Proteomes" id="UP000054359"/>
    </source>
</evidence>
<dbReference type="AlphaFoldDB" id="A0A087URZ3"/>
<organism evidence="2 3">
    <name type="scientific">Stegodyphus mimosarum</name>
    <name type="common">African social velvet spider</name>
    <dbReference type="NCBI Taxonomy" id="407821"/>
    <lineage>
        <taxon>Eukaryota</taxon>
        <taxon>Metazoa</taxon>
        <taxon>Ecdysozoa</taxon>
        <taxon>Arthropoda</taxon>
        <taxon>Chelicerata</taxon>
        <taxon>Arachnida</taxon>
        <taxon>Araneae</taxon>
        <taxon>Araneomorphae</taxon>
        <taxon>Entelegynae</taxon>
        <taxon>Eresoidea</taxon>
        <taxon>Eresidae</taxon>
        <taxon>Stegodyphus</taxon>
    </lineage>
</organism>
<dbReference type="InterPro" id="IPR011333">
    <property type="entry name" value="SKP1/BTB/POZ_sf"/>
</dbReference>
<dbReference type="GO" id="GO:0005829">
    <property type="term" value="C:cytosol"/>
    <property type="evidence" value="ECO:0007669"/>
    <property type="project" value="TreeGrafter"/>
</dbReference>
<feature type="non-terminal residue" evidence="2">
    <location>
        <position position="194"/>
    </location>
</feature>
<dbReference type="Gene3D" id="3.30.710.10">
    <property type="entry name" value="Potassium Channel Kv1.1, Chain A"/>
    <property type="match status" value="1"/>
</dbReference>
<dbReference type="Pfam" id="PF07707">
    <property type="entry name" value="BACK"/>
    <property type="match status" value="1"/>
</dbReference>
<dbReference type="PANTHER" id="PTHR45774:SF4">
    <property type="entry name" value="AXUNDEAD, ISOFORM F"/>
    <property type="match status" value="1"/>
</dbReference>
<evidence type="ECO:0000259" key="1">
    <source>
        <dbReference type="Pfam" id="PF07707"/>
    </source>
</evidence>
<dbReference type="GO" id="GO:0022008">
    <property type="term" value="P:neurogenesis"/>
    <property type="evidence" value="ECO:0007669"/>
    <property type="project" value="TreeGrafter"/>
</dbReference>
<dbReference type="STRING" id="407821.A0A087URZ3"/>
<gene>
    <name evidence="2" type="ORF">X975_16002</name>
</gene>
<feature type="domain" description="BACK" evidence="1">
    <location>
        <begin position="55"/>
        <end position="119"/>
    </location>
</feature>
<dbReference type="Proteomes" id="UP000054359">
    <property type="component" value="Unassembled WGS sequence"/>
</dbReference>
<name>A0A087URZ3_STEMI</name>
<dbReference type="OrthoDB" id="6419105at2759"/>
<dbReference type="OMA" id="IVEWEIT"/>
<accession>A0A087URZ3</accession>
<evidence type="ECO:0000313" key="2">
    <source>
        <dbReference type="EMBL" id="KFM80132.1"/>
    </source>
</evidence>
<dbReference type="PANTHER" id="PTHR45774">
    <property type="entry name" value="BTB/POZ DOMAIN-CONTAINING"/>
    <property type="match status" value="1"/>
</dbReference>
<proteinExistence type="predicted"/>
<dbReference type="InterPro" id="IPR011705">
    <property type="entry name" value="BACK"/>
</dbReference>
<sequence>MYTDELGTNDCSVILNAQRAARHFKQQGLLKECEKVISAWEITVNNVWDMLNQSVDIPDLSDRCCQFIEQNADEVLQSKAFLNAELESLWIVLNSGKLNQIPVYELIQKVLHWGAEKHTEVLDYSVVRELLLSTDRPIMGLLRFEKLKQDELAKVAANYRGLLLPEEITALLLNTVSSGLNLPYWCQHGNDEDN</sequence>
<dbReference type="EMBL" id="KK121293">
    <property type="protein sequence ID" value="KFM80132.1"/>
    <property type="molecule type" value="Genomic_DNA"/>
</dbReference>